<gene>
    <name evidence="4" type="ORF">AK812_SmicGene2891</name>
</gene>
<dbReference type="AlphaFoldDB" id="A0A1Q9F0A1"/>
<dbReference type="InterPro" id="IPR036691">
    <property type="entry name" value="Endo/exonu/phosph_ase_sf"/>
</dbReference>
<dbReference type="GO" id="GO:0003824">
    <property type="term" value="F:catalytic activity"/>
    <property type="evidence" value="ECO:0007669"/>
    <property type="project" value="InterPro"/>
</dbReference>
<name>A0A1Q9F0A1_SYMMI</name>
<evidence type="ECO:0000259" key="3">
    <source>
        <dbReference type="Pfam" id="PF03372"/>
    </source>
</evidence>
<accession>A0A1Q9F0A1</accession>
<evidence type="ECO:0000313" key="4">
    <source>
        <dbReference type="EMBL" id="OLQ13101.1"/>
    </source>
</evidence>
<proteinExistence type="predicted"/>
<evidence type="ECO:0000313" key="5">
    <source>
        <dbReference type="Proteomes" id="UP000186817"/>
    </source>
</evidence>
<dbReference type="SUPFAM" id="SSF56219">
    <property type="entry name" value="DNase I-like"/>
    <property type="match status" value="1"/>
</dbReference>
<dbReference type="Pfam" id="PF03372">
    <property type="entry name" value="Exo_endo_phos"/>
    <property type="match status" value="1"/>
</dbReference>
<reference evidence="4 5" key="1">
    <citation type="submission" date="2016-02" db="EMBL/GenBank/DDBJ databases">
        <title>Genome analysis of coral dinoflagellate symbionts highlights evolutionary adaptations to a symbiotic lifestyle.</title>
        <authorList>
            <person name="Aranda M."/>
            <person name="Li Y."/>
            <person name="Liew Y.J."/>
            <person name="Baumgarten S."/>
            <person name="Simakov O."/>
            <person name="Wilson M."/>
            <person name="Piel J."/>
            <person name="Ashoor H."/>
            <person name="Bougouffa S."/>
            <person name="Bajic V.B."/>
            <person name="Ryu T."/>
            <person name="Ravasi T."/>
            <person name="Bayer T."/>
            <person name="Micklem G."/>
            <person name="Kim H."/>
            <person name="Bhak J."/>
            <person name="Lajeunesse T.C."/>
            <person name="Voolstra C.R."/>
        </authorList>
    </citation>
    <scope>NUCLEOTIDE SEQUENCE [LARGE SCALE GENOMIC DNA]</scope>
    <source>
        <strain evidence="4 5">CCMP2467</strain>
    </source>
</reference>
<dbReference type="Proteomes" id="UP000186817">
    <property type="component" value="Unassembled WGS sequence"/>
</dbReference>
<feature type="domain" description="Endonuclease/exonuclease/phosphatase" evidence="3">
    <location>
        <begin position="508"/>
        <end position="692"/>
    </location>
</feature>
<organism evidence="4 5">
    <name type="scientific">Symbiodinium microadriaticum</name>
    <name type="common">Dinoflagellate</name>
    <name type="synonym">Zooxanthella microadriatica</name>
    <dbReference type="NCBI Taxonomy" id="2951"/>
    <lineage>
        <taxon>Eukaryota</taxon>
        <taxon>Sar</taxon>
        <taxon>Alveolata</taxon>
        <taxon>Dinophyceae</taxon>
        <taxon>Suessiales</taxon>
        <taxon>Symbiodiniaceae</taxon>
        <taxon>Symbiodinium</taxon>
    </lineage>
</organism>
<feature type="region of interest" description="Disordered" evidence="2">
    <location>
        <begin position="371"/>
        <end position="410"/>
    </location>
</feature>
<keyword evidence="1" id="KW-0175">Coiled coil</keyword>
<dbReference type="Gene3D" id="3.60.10.10">
    <property type="entry name" value="Endonuclease/exonuclease/phosphatase"/>
    <property type="match status" value="1"/>
</dbReference>
<dbReference type="EMBL" id="LSRX01000033">
    <property type="protein sequence ID" value="OLQ13101.1"/>
    <property type="molecule type" value="Genomic_DNA"/>
</dbReference>
<comment type="caution">
    <text evidence="4">The sequence shown here is derived from an EMBL/GenBank/DDBJ whole genome shotgun (WGS) entry which is preliminary data.</text>
</comment>
<evidence type="ECO:0000256" key="1">
    <source>
        <dbReference type="SAM" id="Coils"/>
    </source>
</evidence>
<feature type="compositionally biased region" description="Acidic residues" evidence="2">
    <location>
        <begin position="386"/>
        <end position="396"/>
    </location>
</feature>
<evidence type="ECO:0000256" key="2">
    <source>
        <dbReference type="SAM" id="MobiDB-lite"/>
    </source>
</evidence>
<feature type="coiled-coil region" evidence="1">
    <location>
        <begin position="267"/>
        <end position="308"/>
    </location>
</feature>
<protein>
    <recommendedName>
        <fullName evidence="3">Endonuclease/exonuclease/phosphatase domain-containing protein</fullName>
    </recommendedName>
</protein>
<dbReference type="OrthoDB" id="466179at2759"/>
<feature type="compositionally biased region" description="Basic and acidic residues" evidence="2">
    <location>
        <begin position="375"/>
        <end position="385"/>
    </location>
</feature>
<dbReference type="InterPro" id="IPR005135">
    <property type="entry name" value="Endo/exonuclease/phosphatase"/>
</dbReference>
<sequence>MARWSLPSPSCLLEGHPVRGQREVNLQRTGERESSPCNSIRRTALKCFTVQEYPAMDSHWVLTLVALPGQGRVQTDLRPGAPGLLAWVLVSKSENTGAHLALARAKILHVACSLAFWPRKWAKLIAQRKKEQETKAEQASWHVPTWPMWTPPNGGGNKGTKAELGKVSSALSEVWQDLPETTQKALTKAGCKAPKPSPPPGLRVPSALKGSMTQQEYHAARTVVYSGAGDHVQKLLAAAGIPPPEDVILGEPESTPGQRLTRVVTEFRKSTNQMQRLVKKRAMLQEKADHLKEELEALMLDVAQVGREIEVKDAEMKDTAREFKALTEDKATTAYDQMEQVLAEAGHDLAEGTKAKLKAALLTKTAEDEIGPDPFLERFDSRESFPQDEGDEEEADQQCNRDKDVVSDFKPGNSPVLAEGKVLLGLVQEALVSESPKESDILSLVEQLESTLDDGSLEHWVCHHILEGLSTTSFSREWWYIAVQAVQEVLKTVDPGTKRTLTCITANVTQWRKEVATWLFELGPDVAAVQETHLDQEGIRQAQIEASKAGYQFQALPAGQGKGVGTLGGVAILTKSHLGARLIDSFITKEGCGWVAVALRVHGRDLILFSLYLQSGVGPTGGCNPDILAHLAGTLSQLQGVWVVMGDFNHPRQDMTSLGLVSQVKGVLLGPNCPTAGGENELDYTLVHSALEGVIQVSFSAEVPFRPHGAVKVCIPIHGLSGLVNQLKLFPAEPELGLSQSQAQSPLSHITVVNQVSTDSYSLELGEIYRRCEQEAGFKTVGRGWYAPAGISPLVAPLPPGRVWRGKEVVLWQRWKEALLKGTPVPHLTIPADAPEGLLPAPGTIAQPGVLKQVESMLQQAKQNQKHQETEDYQAWLSGATNGSLGPLYKVLKSAEQVTARPYRNLCHQARAFERALAWCNIWDGTFENQRGFIHPRMDELRQKAQAEVKHWPQLTGAGLAKLVQKAGKKKGGCDGWSYAALRLVPESCYDALARALMAAE</sequence>
<keyword evidence="5" id="KW-1185">Reference proteome</keyword>